<reference evidence="1 2" key="1">
    <citation type="submission" date="2019-03" db="EMBL/GenBank/DDBJ databases">
        <title>Single cell metagenomics reveals metabolic interactions within the superorganism composed of flagellate Streblomastix strix and complex community of Bacteroidetes bacteria on its surface.</title>
        <authorList>
            <person name="Treitli S.C."/>
            <person name="Kolisko M."/>
            <person name="Husnik F."/>
            <person name="Keeling P."/>
            <person name="Hampl V."/>
        </authorList>
    </citation>
    <scope>NUCLEOTIDE SEQUENCE [LARGE SCALE GENOMIC DNA]</scope>
    <source>
        <strain evidence="1">ST1C</strain>
    </source>
</reference>
<evidence type="ECO:0000313" key="1">
    <source>
        <dbReference type="EMBL" id="KAA6355500.1"/>
    </source>
</evidence>
<dbReference type="Proteomes" id="UP000324800">
    <property type="component" value="Unassembled WGS sequence"/>
</dbReference>
<dbReference type="SUPFAM" id="SSF51126">
    <property type="entry name" value="Pectin lyase-like"/>
    <property type="match status" value="1"/>
</dbReference>
<organism evidence="1 2">
    <name type="scientific">Streblomastix strix</name>
    <dbReference type="NCBI Taxonomy" id="222440"/>
    <lineage>
        <taxon>Eukaryota</taxon>
        <taxon>Metamonada</taxon>
        <taxon>Preaxostyla</taxon>
        <taxon>Oxymonadida</taxon>
        <taxon>Streblomastigidae</taxon>
        <taxon>Streblomastix</taxon>
    </lineage>
</organism>
<proteinExistence type="predicted"/>
<dbReference type="InterPro" id="IPR011050">
    <property type="entry name" value="Pectin_lyase_fold/virulence"/>
</dbReference>
<evidence type="ECO:0008006" key="3">
    <source>
        <dbReference type="Google" id="ProtNLM"/>
    </source>
</evidence>
<accession>A0A5J4TD36</accession>
<protein>
    <recommendedName>
        <fullName evidence="3">Right handed beta helix domain-containing protein</fullName>
    </recommendedName>
</protein>
<gene>
    <name evidence="1" type="ORF">EZS28_048973</name>
</gene>
<dbReference type="OrthoDB" id="10691646at2759"/>
<name>A0A5J4TD36_9EUKA</name>
<dbReference type="PANTHER" id="PTHR11319:SF35">
    <property type="entry name" value="OUTER MEMBRANE PROTEIN PMPC-RELATED"/>
    <property type="match status" value="1"/>
</dbReference>
<sequence length="262" mass="27721">MENTGYQDLPGIHGLSLLAEIDLQDCQFHMQNIGSLIGRSLFLLEYGGNHTISNLNSKDISSYDNIITISFNQAGSVLITDSQFENITKIGNTVIGGAIKAVLTSPSNRLDISNCKFSACQAQDTFGGAIYSQISNSNAQITLTRTQFLQCYAQSGGGLCAKIIFFGGSIIIENSCEFKECNANSGNGGGIYAEITSIQNSSNFIIRDALIQNCQAIASASTTPPTGFGGGIFIGGTGTYVPSTKRLDLKGMKIYNNSASSG</sequence>
<feature type="non-terminal residue" evidence="1">
    <location>
        <position position="262"/>
    </location>
</feature>
<dbReference type="AlphaFoldDB" id="A0A5J4TD36"/>
<dbReference type="PANTHER" id="PTHR11319">
    <property type="entry name" value="G PROTEIN-COUPLED RECEPTOR-RELATED"/>
    <property type="match status" value="1"/>
</dbReference>
<dbReference type="EMBL" id="SNRW01034525">
    <property type="protein sequence ID" value="KAA6355500.1"/>
    <property type="molecule type" value="Genomic_DNA"/>
</dbReference>
<evidence type="ECO:0000313" key="2">
    <source>
        <dbReference type="Proteomes" id="UP000324800"/>
    </source>
</evidence>
<comment type="caution">
    <text evidence="1">The sequence shown here is derived from an EMBL/GenBank/DDBJ whole genome shotgun (WGS) entry which is preliminary data.</text>
</comment>